<dbReference type="Gene3D" id="3.40.630.30">
    <property type="match status" value="2"/>
</dbReference>
<dbReference type="InterPro" id="IPR000182">
    <property type="entry name" value="GNAT_dom"/>
</dbReference>
<comment type="caution">
    <text evidence="4">The sequence shown here is derived from an EMBL/GenBank/DDBJ whole genome shotgun (WGS) entry which is preliminary data.</text>
</comment>
<keyword evidence="2" id="KW-0012">Acyltransferase</keyword>
<evidence type="ECO:0000256" key="1">
    <source>
        <dbReference type="ARBA" id="ARBA00022679"/>
    </source>
</evidence>
<dbReference type="Proteomes" id="UP000217083">
    <property type="component" value="Unassembled WGS sequence"/>
</dbReference>
<accession>A0A263BV48</accession>
<evidence type="ECO:0000259" key="3">
    <source>
        <dbReference type="PROSITE" id="PS51186"/>
    </source>
</evidence>
<evidence type="ECO:0000313" key="5">
    <source>
        <dbReference type="Proteomes" id="UP000217083"/>
    </source>
</evidence>
<dbReference type="AlphaFoldDB" id="A0A263BV48"/>
<dbReference type="PANTHER" id="PTHR43420:SF12">
    <property type="entry name" value="N-ACETYLTRANSFERASE DOMAIN-CONTAINING PROTEIN"/>
    <property type="match status" value="1"/>
</dbReference>
<gene>
    <name evidence="4" type="ORF">CIB95_08155</name>
</gene>
<dbReference type="InterPro" id="IPR050680">
    <property type="entry name" value="YpeA/RimI_acetyltransf"/>
</dbReference>
<protein>
    <recommendedName>
        <fullName evidence="3">N-acetyltransferase domain-containing protein</fullName>
    </recommendedName>
</protein>
<dbReference type="EMBL" id="NPIA01000003">
    <property type="protein sequence ID" value="OZM57422.1"/>
    <property type="molecule type" value="Genomic_DNA"/>
</dbReference>
<feature type="domain" description="N-acetyltransferase" evidence="3">
    <location>
        <begin position="11"/>
        <end position="158"/>
    </location>
</feature>
<evidence type="ECO:0000313" key="4">
    <source>
        <dbReference type="EMBL" id="OZM57422.1"/>
    </source>
</evidence>
<dbReference type="PROSITE" id="PS51186">
    <property type="entry name" value="GNAT"/>
    <property type="match status" value="2"/>
</dbReference>
<name>A0A263BV48_9BACI</name>
<reference evidence="4 5" key="2">
    <citation type="submission" date="2017-09" db="EMBL/GenBank/DDBJ databases">
        <title>Bacillus patelloidae sp. nov., isolated from the intestinal tract of a marine limpet.</title>
        <authorList>
            <person name="Liu R."/>
            <person name="Dong C."/>
            <person name="Shao Z."/>
        </authorList>
    </citation>
    <scope>NUCLEOTIDE SEQUENCE [LARGE SCALE GENOMIC DNA]</scope>
    <source>
        <strain evidence="4 5">SA5d-4</strain>
    </source>
</reference>
<dbReference type="CDD" id="cd04301">
    <property type="entry name" value="NAT_SF"/>
    <property type="match status" value="2"/>
</dbReference>
<dbReference type="Pfam" id="PF00583">
    <property type="entry name" value="Acetyltransf_1"/>
    <property type="match status" value="2"/>
</dbReference>
<reference evidence="5" key="1">
    <citation type="submission" date="2017-08" db="EMBL/GenBank/DDBJ databases">
        <authorList>
            <person name="Huang Z."/>
        </authorList>
    </citation>
    <scope>NUCLEOTIDE SEQUENCE [LARGE SCALE GENOMIC DNA]</scope>
    <source>
        <strain evidence="5">SA5d-4</strain>
    </source>
</reference>
<dbReference type="InterPro" id="IPR016181">
    <property type="entry name" value="Acyl_CoA_acyltransferase"/>
</dbReference>
<keyword evidence="1" id="KW-0808">Transferase</keyword>
<dbReference type="SUPFAM" id="SSF55729">
    <property type="entry name" value="Acyl-CoA N-acyltransferases (Nat)"/>
    <property type="match status" value="2"/>
</dbReference>
<organism evidence="4 5">
    <name type="scientific">Lottiidibacillus patelloidae</name>
    <dbReference type="NCBI Taxonomy" id="2670334"/>
    <lineage>
        <taxon>Bacteria</taxon>
        <taxon>Bacillati</taxon>
        <taxon>Bacillota</taxon>
        <taxon>Bacilli</taxon>
        <taxon>Bacillales</taxon>
        <taxon>Bacillaceae</taxon>
        <taxon>Lottiidibacillus</taxon>
    </lineage>
</organism>
<sequence length="296" mass="34166">MRRIRLRQGLIRGLGLSKNQLSDIGTLASICNTHDNITMKLNWDFLNSRPQNELQDFLYYDENQLVGYLALYIFNNKEAEVSAMVHPKYRNQGIFSILLEQAIQEVKQRKIYELLFFTDTNSNSGISALEHLQSTYEFSEYLMKWNNNLPQDMRDQLKVRVMKEDDVQDVINIDSQCFNLSKLDAEKMSQVQLNSPTNLRFIAELNGTIVGKINVQLNNSPAYIFGFAVLPEYQGKGYGLEILQKTIVHLDNLSRNDIVLEVAVKNLNALKLYEKVGFNKVTGYDYFRIKLAEKNS</sequence>
<evidence type="ECO:0000256" key="2">
    <source>
        <dbReference type="ARBA" id="ARBA00023315"/>
    </source>
</evidence>
<keyword evidence="5" id="KW-1185">Reference proteome</keyword>
<proteinExistence type="predicted"/>
<feature type="domain" description="N-acetyltransferase" evidence="3">
    <location>
        <begin position="157"/>
        <end position="296"/>
    </location>
</feature>
<dbReference type="GO" id="GO:0016747">
    <property type="term" value="F:acyltransferase activity, transferring groups other than amino-acyl groups"/>
    <property type="evidence" value="ECO:0007669"/>
    <property type="project" value="InterPro"/>
</dbReference>
<dbReference type="PANTHER" id="PTHR43420">
    <property type="entry name" value="ACETYLTRANSFERASE"/>
    <property type="match status" value="1"/>
</dbReference>